<accession>A0A443RZ19</accession>
<name>A0A443RZ19_9ACAR</name>
<dbReference type="VEuPathDB" id="VectorBase:LDEU011525"/>
<evidence type="ECO:0000313" key="5">
    <source>
        <dbReference type="EMBL" id="RWS20515.1"/>
    </source>
</evidence>
<evidence type="ECO:0000259" key="4">
    <source>
        <dbReference type="PROSITE" id="PS51162"/>
    </source>
</evidence>
<dbReference type="PROSITE" id="PS51162">
    <property type="entry name" value="THYROGLOBULIN_1_2"/>
    <property type="match status" value="1"/>
</dbReference>
<keyword evidence="3" id="KW-0732">Signal</keyword>
<keyword evidence="1" id="KW-1015">Disulfide bond</keyword>
<dbReference type="Gene3D" id="4.10.800.10">
    <property type="entry name" value="Thyroglobulin type-1"/>
    <property type="match status" value="1"/>
</dbReference>
<feature type="signal peptide" evidence="3">
    <location>
        <begin position="1"/>
        <end position="22"/>
    </location>
</feature>
<dbReference type="EMBL" id="NCKV01017117">
    <property type="protein sequence ID" value="RWS20515.1"/>
    <property type="molecule type" value="Genomic_DNA"/>
</dbReference>
<proteinExistence type="predicted"/>
<feature type="chain" id="PRO_5019388339" description="Thyroglobulin type-1 domain-containing protein" evidence="3">
    <location>
        <begin position="23"/>
        <end position="89"/>
    </location>
</feature>
<keyword evidence="6" id="KW-1185">Reference proteome</keyword>
<comment type="caution">
    <text evidence="5">The sequence shown here is derived from an EMBL/GenBank/DDBJ whole genome shotgun (WGS) entry which is preliminary data.</text>
</comment>
<evidence type="ECO:0000256" key="2">
    <source>
        <dbReference type="PROSITE-ProRule" id="PRU00500"/>
    </source>
</evidence>
<reference evidence="5 6" key="1">
    <citation type="journal article" date="2018" name="Gigascience">
        <title>Genomes of trombidid mites reveal novel predicted allergens and laterally-transferred genes associated with secondary metabolism.</title>
        <authorList>
            <person name="Dong X."/>
            <person name="Chaisiri K."/>
            <person name="Xia D."/>
            <person name="Armstrong S.D."/>
            <person name="Fang Y."/>
            <person name="Donnelly M.J."/>
            <person name="Kadowaki T."/>
            <person name="McGarry J.W."/>
            <person name="Darby A.C."/>
            <person name="Makepeace B.L."/>
        </authorList>
    </citation>
    <scope>NUCLEOTIDE SEQUENCE [LARGE SCALE GENOMIC DNA]</scope>
    <source>
        <strain evidence="5">UoL-UT</strain>
    </source>
</reference>
<dbReference type="PROSITE" id="PS00484">
    <property type="entry name" value="THYROGLOBULIN_1_1"/>
    <property type="match status" value="1"/>
</dbReference>
<dbReference type="AlphaFoldDB" id="A0A443RZ19"/>
<evidence type="ECO:0000256" key="3">
    <source>
        <dbReference type="SAM" id="SignalP"/>
    </source>
</evidence>
<organism evidence="5 6">
    <name type="scientific">Leptotrombidium deliense</name>
    <dbReference type="NCBI Taxonomy" id="299467"/>
    <lineage>
        <taxon>Eukaryota</taxon>
        <taxon>Metazoa</taxon>
        <taxon>Ecdysozoa</taxon>
        <taxon>Arthropoda</taxon>
        <taxon>Chelicerata</taxon>
        <taxon>Arachnida</taxon>
        <taxon>Acari</taxon>
        <taxon>Acariformes</taxon>
        <taxon>Trombidiformes</taxon>
        <taxon>Prostigmata</taxon>
        <taxon>Anystina</taxon>
        <taxon>Parasitengona</taxon>
        <taxon>Trombiculoidea</taxon>
        <taxon>Trombiculidae</taxon>
        <taxon>Leptotrombidium</taxon>
    </lineage>
</organism>
<feature type="domain" description="Thyroglobulin type-1" evidence="4">
    <location>
        <begin position="22"/>
        <end position="88"/>
    </location>
</feature>
<comment type="caution">
    <text evidence="2">Lacks conserved residue(s) required for the propagation of feature annotation.</text>
</comment>
<gene>
    <name evidence="5" type="ORF">B4U80_12062</name>
</gene>
<evidence type="ECO:0000256" key="1">
    <source>
        <dbReference type="ARBA" id="ARBA00023157"/>
    </source>
</evidence>
<dbReference type="SUPFAM" id="SSF57610">
    <property type="entry name" value="Thyroglobulin type-1 domain"/>
    <property type="match status" value="1"/>
</dbReference>
<sequence>MVSNKCIASLLLLVLAVNICIASDCREKKAKAEQMEREGVMDVFPPSCEENGNYMKIQCMFTGCYCADVETGTMIGDVVPWDEGRPVCD</sequence>
<dbReference type="InterPro" id="IPR000716">
    <property type="entry name" value="Thyroglobulin_1"/>
</dbReference>
<protein>
    <recommendedName>
        <fullName evidence="4">Thyroglobulin type-1 domain-containing protein</fullName>
    </recommendedName>
</protein>
<dbReference type="InterPro" id="IPR036857">
    <property type="entry name" value="Thyroglobulin_1_sf"/>
</dbReference>
<evidence type="ECO:0000313" key="6">
    <source>
        <dbReference type="Proteomes" id="UP000288716"/>
    </source>
</evidence>
<dbReference type="Pfam" id="PF00086">
    <property type="entry name" value="Thyroglobulin_1"/>
    <property type="match status" value="1"/>
</dbReference>
<dbReference type="OrthoDB" id="406800at2759"/>
<dbReference type="Proteomes" id="UP000288716">
    <property type="component" value="Unassembled WGS sequence"/>
</dbReference>